<dbReference type="Pfam" id="PF07833">
    <property type="entry name" value="Cu_amine_oxidN1"/>
    <property type="match status" value="1"/>
</dbReference>
<name>A0ABW2V7H4_9BACL</name>
<dbReference type="EMBL" id="JBHTGQ010000039">
    <property type="protein sequence ID" value="MFC7751188.1"/>
    <property type="molecule type" value="Genomic_DNA"/>
</dbReference>
<dbReference type="Gene3D" id="3.30.457.10">
    <property type="entry name" value="Copper amine oxidase-like, N-terminal domain"/>
    <property type="match status" value="2"/>
</dbReference>
<proteinExistence type="predicted"/>
<comment type="caution">
    <text evidence="4">The sequence shown here is derived from an EMBL/GenBank/DDBJ whole genome shotgun (WGS) entry which is preliminary data.</text>
</comment>
<dbReference type="InterPro" id="IPR018711">
    <property type="entry name" value="NAGPA"/>
</dbReference>
<evidence type="ECO:0000313" key="4">
    <source>
        <dbReference type="EMBL" id="MFC7751188.1"/>
    </source>
</evidence>
<reference evidence="5" key="1">
    <citation type="journal article" date="2019" name="Int. J. Syst. Evol. Microbiol.">
        <title>The Global Catalogue of Microorganisms (GCM) 10K type strain sequencing project: providing services to taxonomists for standard genome sequencing and annotation.</title>
        <authorList>
            <consortium name="The Broad Institute Genomics Platform"/>
            <consortium name="The Broad Institute Genome Sequencing Center for Infectious Disease"/>
            <person name="Wu L."/>
            <person name="Ma J."/>
        </authorList>
    </citation>
    <scope>NUCLEOTIDE SEQUENCE [LARGE SCALE GENOMIC DNA]</scope>
    <source>
        <strain evidence="5">JCM 18657</strain>
    </source>
</reference>
<dbReference type="Proteomes" id="UP001596528">
    <property type="component" value="Unassembled WGS sequence"/>
</dbReference>
<evidence type="ECO:0000256" key="1">
    <source>
        <dbReference type="SAM" id="SignalP"/>
    </source>
</evidence>
<feature type="domain" description="Copper amine oxidase-like N-terminal" evidence="2">
    <location>
        <begin position="773"/>
        <end position="881"/>
    </location>
</feature>
<feature type="chain" id="PRO_5046832868" evidence="1">
    <location>
        <begin position="23"/>
        <end position="883"/>
    </location>
</feature>
<evidence type="ECO:0000313" key="5">
    <source>
        <dbReference type="Proteomes" id="UP001596528"/>
    </source>
</evidence>
<feature type="domain" description="Phosphodiester glycosidase" evidence="3">
    <location>
        <begin position="229"/>
        <end position="414"/>
    </location>
</feature>
<keyword evidence="1" id="KW-0732">Signal</keyword>
<gene>
    <name evidence="4" type="ORF">ACFQWB_14810</name>
</gene>
<dbReference type="PANTHER" id="PTHR40446">
    <property type="entry name" value="N-ACETYLGLUCOSAMINE-1-PHOSPHODIESTER ALPHA-N-ACETYLGLUCOSAMINIDASE"/>
    <property type="match status" value="1"/>
</dbReference>
<dbReference type="RefSeq" id="WP_138789912.1">
    <property type="nucleotide sequence ID" value="NZ_JBHTGQ010000039.1"/>
</dbReference>
<evidence type="ECO:0000259" key="2">
    <source>
        <dbReference type="Pfam" id="PF07833"/>
    </source>
</evidence>
<accession>A0ABW2V7H4</accession>
<dbReference type="Pfam" id="PF09992">
    <property type="entry name" value="NAGPA"/>
    <property type="match status" value="1"/>
</dbReference>
<organism evidence="4 5">
    <name type="scientific">Paenibacillus thermoaerophilus</name>
    <dbReference type="NCBI Taxonomy" id="1215385"/>
    <lineage>
        <taxon>Bacteria</taxon>
        <taxon>Bacillati</taxon>
        <taxon>Bacillota</taxon>
        <taxon>Bacilli</taxon>
        <taxon>Bacillales</taxon>
        <taxon>Paenibacillaceae</taxon>
        <taxon>Paenibacillus</taxon>
    </lineage>
</organism>
<feature type="signal peptide" evidence="1">
    <location>
        <begin position="1"/>
        <end position="22"/>
    </location>
</feature>
<protein>
    <submittedName>
        <fullName evidence="4">Stalk domain-containing protein</fullName>
    </submittedName>
</protein>
<sequence length="883" mass="96507">MFQLKMWARTMALAAAISTAFAPFGSVMMPAQVYAAEKLELVEQSPITSGATLNRYIWQFERKGQPVSVNVDAIIVDLHNPYVKLDTIMGTNNQYTKKQNIQKMAQEAGAVAAINGDFFNTKAEGVPIGPQIRDGKLEATPPYLIGFQSFALTKDNEPIIDLFTFEGAVTAEDGTSYPLGGINKTYYWYEDDGVHTPGQHAMIDGLYMYTHSWGQVYRSIDGVTTPTEVLVQNGVIKQIELEGIINQIAPEDGYILRASGKAHEFVRDHLKVGQKIKVNYRMFAKDPTKTYDPSTFKTMIGGHTILVEDGKPSGYSRSISDISGYAGVARTAVGFSKDKRYVYLITAEKSERSQGLTIPELQNFMVNIGVWRGMNLDGGGSTQMVSRPLGGTQVQYVNQTTNGEKRPVVNGLAIWSLAPKGAPKSISIAGRSDLLIGQSYAYSLTGYDEYFNTLSAADLAPLGKWTVTGNGVINGNTVTATAPGTITLKATAGTASAQHQIRVLGGQDIHSLEITGNMPELKVGATYPLPAVVALTSDGQERAVPAAGLRWEFAGFDAEVNDDRLTIKSMDGDQPAYLIAHYDRFSTSQLLTSGETVVFADFESNTDIVKKVTPADVKGEVSRVQSGNGHSLKLQYDFTGGDKVTKALYAQFGPEGQKITGNPSGMTLKVKGDNSHNWIRAEFKDAAGQVKWVDITRDTNWSDWKTVHVPLNLSNMQQPLKLNRIYVVNPANGQETRALTGAVEIDDVWLHYPPKADQTRNEVELVIDKPTLKVNGNTLRLDQAPVIDRGNTLVPLRFVVEAMGGQVIWNDTAAGRSVQVLLGSNYAHMWLGSERMALNGKAVTAEVPPQLMNERTMVPLRVLAESMGWTVEWDGETRTVTLK</sequence>
<dbReference type="InterPro" id="IPR036582">
    <property type="entry name" value="Mao_N_sf"/>
</dbReference>
<dbReference type="InterPro" id="IPR012854">
    <property type="entry name" value="Cu_amine_oxidase-like_N"/>
</dbReference>
<dbReference type="PANTHER" id="PTHR40446:SF2">
    <property type="entry name" value="N-ACETYLGLUCOSAMINE-1-PHOSPHODIESTER ALPHA-N-ACETYLGLUCOSAMINIDASE"/>
    <property type="match status" value="1"/>
</dbReference>
<dbReference type="SUPFAM" id="SSF55383">
    <property type="entry name" value="Copper amine oxidase, domain N"/>
    <property type="match status" value="2"/>
</dbReference>
<evidence type="ECO:0000259" key="3">
    <source>
        <dbReference type="Pfam" id="PF09992"/>
    </source>
</evidence>
<keyword evidence="5" id="KW-1185">Reference proteome</keyword>